<dbReference type="CDD" id="cd05355">
    <property type="entry name" value="SDR_c1"/>
    <property type="match status" value="1"/>
</dbReference>
<sequence>MGGVYILTTQNQNQDKQGFPPQHQQHQPGLETKMEPNPDSVKAAYKGSGKLKGKTAIITGGDSGIGKSVAIYYAKEGANVTVAYLDEHEDAKATKELIEKEGQKCLLISGDIGDEAFCQDVVKKTVDEFGGLDILVNNAGEQHVQTSILDISAEQLEKTFRTNIFSMFHLTKAALKHLKKGSSIINTTSITAYQGNPKLIDYSSTKGAILAFTRALSNSISKDGIRVNGVAPGPIWTPLIPASFGEEDVAKFGQDTPMGRAGQPEELAPAYVYLASDDSSYVSGQVIHVNGGTVVNG</sequence>
<evidence type="ECO:0000256" key="1">
    <source>
        <dbReference type="ARBA" id="ARBA00006484"/>
    </source>
</evidence>
<evidence type="ECO:0000256" key="2">
    <source>
        <dbReference type="ARBA" id="ARBA00023002"/>
    </source>
</evidence>
<dbReference type="Proteomes" id="UP000309170">
    <property type="component" value="Unassembled WGS sequence"/>
</dbReference>
<reference evidence="4 5" key="1">
    <citation type="journal article" date="2019" name="Environ. Microbiol.">
        <title>An active ?-lactamase is a part of an orchestrated cell wall stress resistance network of Bacillus subtilis and related rhizosphere species.</title>
        <authorList>
            <person name="Bucher T."/>
            <person name="Keren-Paz A."/>
            <person name="Hausser J."/>
            <person name="Olender T."/>
            <person name="Cytryn E."/>
            <person name="Kolodkin-Gal I."/>
        </authorList>
    </citation>
    <scope>NUCLEOTIDE SEQUENCE [LARGE SCALE GENOMIC DNA]</scope>
    <source>
        <strain evidence="4 5">I4</strain>
    </source>
</reference>
<dbReference type="GO" id="GO:0008206">
    <property type="term" value="P:bile acid metabolic process"/>
    <property type="evidence" value="ECO:0007669"/>
    <property type="project" value="UniProtKB-ARBA"/>
</dbReference>
<dbReference type="PRINTS" id="PR00080">
    <property type="entry name" value="SDRFAMILY"/>
</dbReference>
<dbReference type="PANTHER" id="PTHR48107">
    <property type="entry name" value="NADPH-DEPENDENT ALDEHYDE REDUCTASE-LIKE PROTEIN, CHLOROPLASTIC-RELATED"/>
    <property type="match status" value="1"/>
</dbReference>
<dbReference type="Pfam" id="PF13561">
    <property type="entry name" value="adh_short_C2"/>
    <property type="match status" value="1"/>
</dbReference>
<accession>A0A9X8ZJL0</accession>
<dbReference type="SUPFAM" id="SSF51735">
    <property type="entry name" value="NAD(P)-binding Rossmann-fold domains"/>
    <property type="match status" value="1"/>
</dbReference>
<dbReference type="PRINTS" id="PR00081">
    <property type="entry name" value="GDHRDH"/>
</dbReference>
<keyword evidence="2 4" id="KW-0560">Oxidoreductase</keyword>
<dbReference type="InterPro" id="IPR036291">
    <property type="entry name" value="NAD(P)-bd_dom_sf"/>
</dbReference>
<feature type="region of interest" description="Disordered" evidence="3">
    <location>
        <begin position="10"/>
        <end position="37"/>
    </location>
</feature>
<organism evidence="4 5">
    <name type="scientific">Peribacillus simplex</name>
    <dbReference type="NCBI Taxonomy" id="1478"/>
    <lineage>
        <taxon>Bacteria</taxon>
        <taxon>Bacillati</taxon>
        <taxon>Bacillota</taxon>
        <taxon>Bacilli</taxon>
        <taxon>Bacillales</taxon>
        <taxon>Bacillaceae</taxon>
        <taxon>Peribacillus</taxon>
    </lineage>
</organism>
<dbReference type="InterPro" id="IPR020904">
    <property type="entry name" value="Sc_DH/Rdtase_CS"/>
</dbReference>
<dbReference type="PANTHER" id="PTHR48107:SF16">
    <property type="entry name" value="NADPH-DEPENDENT ALDEHYDE REDUCTASE 1, CHLOROPLASTIC"/>
    <property type="match status" value="1"/>
</dbReference>
<dbReference type="FunFam" id="3.40.50.720:FF:000084">
    <property type="entry name" value="Short-chain dehydrogenase reductase"/>
    <property type="match status" value="1"/>
</dbReference>
<comment type="similarity">
    <text evidence="1">Belongs to the short-chain dehydrogenases/reductases (SDR) family.</text>
</comment>
<dbReference type="GO" id="GO:0047936">
    <property type="term" value="F:glucose 1-dehydrogenase [NAD(P)+] activity"/>
    <property type="evidence" value="ECO:0007669"/>
    <property type="project" value="UniProtKB-EC"/>
</dbReference>
<dbReference type="NCBIfam" id="NF005559">
    <property type="entry name" value="PRK07231.1"/>
    <property type="match status" value="1"/>
</dbReference>
<dbReference type="AlphaFoldDB" id="A0A9X8ZJL0"/>
<proteinExistence type="inferred from homology"/>
<comment type="caution">
    <text evidence="4">The sequence shown here is derived from an EMBL/GenBank/DDBJ whole genome shotgun (WGS) entry which is preliminary data.</text>
</comment>
<protein>
    <submittedName>
        <fullName evidence="4">Glucose 1-dehydrogenase</fullName>
        <ecNumber evidence="4">1.1.1.47</ecNumber>
    </submittedName>
</protein>
<dbReference type="Gene3D" id="3.40.50.720">
    <property type="entry name" value="NAD(P)-binding Rossmann-like Domain"/>
    <property type="match status" value="1"/>
</dbReference>
<dbReference type="PROSITE" id="PS00061">
    <property type="entry name" value="ADH_SHORT"/>
    <property type="match status" value="1"/>
</dbReference>
<evidence type="ECO:0000313" key="5">
    <source>
        <dbReference type="Proteomes" id="UP000309170"/>
    </source>
</evidence>
<name>A0A9X8ZJL0_9BACI</name>
<dbReference type="EC" id="1.1.1.47" evidence="4"/>
<dbReference type="NCBIfam" id="NF005214">
    <property type="entry name" value="PRK06701.1"/>
    <property type="match status" value="1"/>
</dbReference>
<gene>
    <name evidence="4" type="ORF">FC678_05440</name>
</gene>
<dbReference type="OrthoDB" id="9803333at2"/>
<evidence type="ECO:0000256" key="3">
    <source>
        <dbReference type="SAM" id="MobiDB-lite"/>
    </source>
</evidence>
<evidence type="ECO:0000313" key="4">
    <source>
        <dbReference type="EMBL" id="TKH14130.1"/>
    </source>
</evidence>
<dbReference type="EMBL" id="SZNT01000058">
    <property type="protein sequence ID" value="TKH14130.1"/>
    <property type="molecule type" value="Genomic_DNA"/>
</dbReference>
<dbReference type="InterPro" id="IPR002347">
    <property type="entry name" value="SDR_fam"/>
</dbReference>